<dbReference type="EMBL" id="CP111014">
    <property type="protein sequence ID" value="WAQ99236.1"/>
    <property type="molecule type" value="Genomic_DNA"/>
</dbReference>
<keyword evidence="3" id="KW-1185">Reference proteome</keyword>
<accession>A0ABY7DQR9</accession>
<evidence type="ECO:0000313" key="3">
    <source>
        <dbReference type="Proteomes" id="UP001164746"/>
    </source>
</evidence>
<evidence type="ECO:0000313" key="2">
    <source>
        <dbReference type="EMBL" id="WAQ99236.1"/>
    </source>
</evidence>
<sequence>MDTCTNTDSPSTSGQGSLLVSGSQSMTDAEVQSLFLCKEDVILQIDPFVVSATLRRKYPRRFESVHKKINTLALTTDRRYVSEVLISHLPQNIAYRTSCLFLKNVVIKD</sequence>
<organism evidence="2 3">
    <name type="scientific">Mya arenaria</name>
    <name type="common">Soft-shell clam</name>
    <dbReference type="NCBI Taxonomy" id="6604"/>
    <lineage>
        <taxon>Eukaryota</taxon>
        <taxon>Metazoa</taxon>
        <taxon>Spiralia</taxon>
        <taxon>Lophotrochozoa</taxon>
        <taxon>Mollusca</taxon>
        <taxon>Bivalvia</taxon>
        <taxon>Autobranchia</taxon>
        <taxon>Heteroconchia</taxon>
        <taxon>Euheterodonta</taxon>
        <taxon>Imparidentia</taxon>
        <taxon>Neoheterodontei</taxon>
        <taxon>Myida</taxon>
        <taxon>Myoidea</taxon>
        <taxon>Myidae</taxon>
        <taxon>Mya</taxon>
    </lineage>
</organism>
<reference evidence="2" key="1">
    <citation type="submission" date="2022-11" db="EMBL/GenBank/DDBJ databases">
        <title>Centuries of genome instability and evolution in soft-shell clam transmissible cancer (bioRxiv).</title>
        <authorList>
            <person name="Hart S.F.M."/>
            <person name="Yonemitsu M.A."/>
            <person name="Giersch R.M."/>
            <person name="Beal B.F."/>
            <person name="Arriagada G."/>
            <person name="Davis B.W."/>
            <person name="Ostrander E.A."/>
            <person name="Goff S.P."/>
            <person name="Metzger M.J."/>
        </authorList>
    </citation>
    <scope>NUCLEOTIDE SEQUENCE</scope>
    <source>
        <strain evidence="2">MELC-2E11</strain>
        <tissue evidence="2">Siphon/mantle</tissue>
    </source>
</reference>
<proteinExistence type="predicted"/>
<protein>
    <submittedName>
        <fullName evidence="2">Uncharacterized protein</fullName>
    </submittedName>
</protein>
<name>A0ABY7DQR9_MYAAR</name>
<evidence type="ECO:0000256" key="1">
    <source>
        <dbReference type="SAM" id="MobiDB-lite"/>
    </source>
</evidence>
<feature type="compositionally biased region" description="Low complexity" evidence="1">
    <location>
        <begin position="11"/>
        <end position="21"/>
    </location>
</feature>
<gene>
    <name evidence="2" type="ORF">MAR_023609</name>
</gene>
<feature type="compositionally biased region" description="Polar residues" evidence="1">
    <location>
        <begin position="1"/>
        <end position="10"/>
    </location>
</feature>
<dbReference type="Proteomes" id="UP001164746">
    <property type="component" value="Chromosome 3"/>
</dbReference>
<feature type="region of interest" description="Disordered" evidence="1">
    <location>
        <begin position="1"/>
        <end position="21"/>
    </location>
</feature>